<evidence type="ECO:0000313" key="3">
    <source>
        <dbReference type="Proteomes" id="UP000243799"/>
    </source>
</evidence>
<feature type="compositionally biased region" description="Low complexity" evidence="1">
    <location>
        <begin position="221"/>
        <end position="235"/>
    </location>
</feature>
<organism evidence="2 3">
    <name type="scientific">Amycolatopsis marina</name>
    <dbReference type="NCBI Taxonomy" id="490629"/>
    <lineage>
        <taxon>Bacteria</taxon>
        <taxon>Bacillati</taxon>
        <taxon>Actinomycetota</taxon>
        <taxon>Actinomycetes</taxon>
        <taxon>Pseudonocardiales</taxon>
        <taxon>Pseudonocardiaceae</taxon>
        <taxon>Amycolatopsis</taxon>
    </lineage>
</organism>
<feature type="region of interest" description="Disordered" evidence="1">
    <location>
        <begin position="81"/>
        <end position="243"/>
    </location>
</feature>
<keyword evidence="3" id="KW-1185">Reference proteome</keyword>
<feature type="compositionally biased region" description="Basic and acidic residues" evidence="1">
    <location>
        <begin position="28"/>
        <end position="44"/>
    </location>
</feature>
<name>A0A1I1BXD4_9PSEU</name>
<feature type="compositionally biased region" description="Polar residues" evidence="1">
    <location>
        <begin position="133"/>
        <end position="143"/>
    </location>
</feature>
<dbReference type="Proteomes" id="UP000243799">
    <property type="component" value="Unassembled WGS sequence"/>
</dbReference>
<dbReference type="EMBL" id="FOKG01000017">
    <property type="protein sequence ID" value="SFB53318.1"/>
    <property type="molecule type" value="Genomic_DNA"/>
</dbReference>
<dbReference type="RefSeq" id="WP_091676092.1">
    <property type="nucleotide sequence ID" value="NZ_FOKG01000017.1"/>
</dbReference>
<dbReference type="STRING" id="490629.SAMN05216266_11717"/>
<sequence length="318" mass="33159">MSRKNRDNRTVNAAAITDDNDRHLHAVVDDPRQQNEPSTEDKVRAALTDNPVSTTAKLAMAAGVGRSTAAKILARWDREGTAIRTAGDGPRNPDTWTVAPSDRDTAAPDTDDVQPDATAATPSTDQPTEHASDTVTTAEQTRATGEATIDVDDSATEDTTVAEAPGTTSETDDDNATTDTTNHAPAPSTNADDDKSGGTTSPPGTAPQDPVDSATEAEPCPAETPAVADTTPTTPTDKDRLRKGGLRALVEEYLTTHPGESFGPAKIGKDLVRSGGAVNNALEKLVADGYAIKTCEAPKRFAINPDKTDVPETANHGA</sequence>
<accession>A0A1I1BXD4</accession>
<feature type="region of interest" description="Disordered" evidence="1">
    <location>
        <begin position="28"/>
        <end position="49"/>
    </location>
</feature>
<dbReference type="AlphaFoldDB" id="A0A1I1BXD4"/>
<evidence type="ECO:0000256" key="1">
    <source>
        <dbReference type="SAM" id="MobiDB-lite"/>
    </source>
</evidence>
<dbReference type="OrthoDB" id="3623544at2"/>
<evidence type="ECO:0000313" key="2">
    <source>
        <dbReference type="EMBL" id="SFB53318.1"/>
    </source>
</evidence>
<protein>
    <submittedName>
        <fullName evidence="2">Uncharacterized protein</fullName>
    </submittedName>
</protein>
<reference evidence="3" key="1">
    <citation type="submission" date="2016-10" db="EMBL/GenBank/DDBJ databases">
        <authorList>
            <person name="Varghese N."/>
            <person name="Submissions S."/>
        </authorList>
    </citation>
    <scope>NUCLEOTIDE SEQUENCE [LARGE SCALE GENOMIC DNA]</scope>
    <source>
        <strain evidence="3">CGMCC 4.3568</strain>
    </source>
</reference>
<proteinExistence type="predicted"/>
<gene>
    <name evidence="2" type="ORF">SAMN05216266_11717</name>
</gene>